<accession>A0A837I7L4</accession>
<dbReference type="Pfam" id="PF18926">
    <property type="entry name" value="DUF5676"/>
    <property type="match status" value="1"/>
</dbReference>
<feature type="transmembrane region" description="Helical" evidence="1">
    <location>
        <begin position="17"/>
        <end position="40"/>
    </location>
</feature>
<name>A0A837I7L4_9BACT</name>
<keyword evidence="1" id="KW-0812">Transmembrane</keyword>
<gene>
    <name evidence="2" type="ORF">UW25_C0004G0107</name>
</gene>
<protein>
    <submittedName>
        <fullName evidence="2">Uncharacterized protein</fullName>
    </submittedName>
</protein>
<organism evidence="2 3">
    <name type="scientific">Candidatus Nomurabacteria bacterium GW2011_GWB1_44_12</name>
    <dbReference type="NCBI Taxonomy" id="1618748"/>
    <lineage>
        <taxon>Bacteria</taxon>
        <taxon>Candidatus Nomuraibacteriota</taxon>
    </lineage>
</organism>
<dbReference type="Proteomes" id="UP000033815">
    <property type="component" value="Unassembled WGS sequence"/>
</dbReference>
<feature type="transmembrane region" description="Helical" evidence="1">
    <location>
        <begin position="60"/>
        <end position="81"/>
    </location>
</feature>
<keyword evidence="1" id="KW-1133">Transmembrane helix</keyword>
<dbReference type="InterPro" id="IPR044020">
    <property type="entry name" value="DUF5676"/>
</dbReference>
<evidence type="ECO:0000313" key="2">
    <source>
        <dbReference type="EMBL" id="KKT36779.1"/>
    </source>
</evidence>
<evidence type="ECO:0000313" key="3">
    <source>
        <dbReference type="Proteomes" id="UP000033815"/>
    </source>
</evidence>
<sequence length="88" mass="9641">MELNTKKFALAAAETGAVLYVACALFVAVAPDLAMTLLGWLAHVTNTDTLARSITMTGVVYGLIQVVVYVYIATFMFAWFYNRSVRQG</sequence>
<comment type="caution">
    <text evidence="2">The sequence shown here is derived from an EMBL/GenBank/DDBJ whole genome shotgun (WGS) entry which is preliminary data.</text>
</comment>
<keyword evidence="1" id="KW-0472">Membrane</keyword>
<dbReference type="AlphaFoldDB" id="A0A837I7L4"/>
<evidence type="ECO:0000256" key="1">
    <source>
        <dbReference type="SAM" id="Phobius"/>
    </source>
</evidence>
<dbReference type="EMBL" id="LCHP01000004">
    <property type="protein sequence ID" value="KKT36779.1"/>
    <property type="molecule type" value="Genomic_DNA"/>
</dbReference>
<reference evidence="2 3" key="1">
    <citation type="journal article" date="2015" name="Nature">
        <title>rRNA introns, odd ribosomes, and small enigmatic genomes across a large radiation of phyla.</title>
        <authorList>
            <person name="Brown C.T."/>
            <person name="Hug L.A."/>
            <person name="Thomas B.C."/>
            <person name="Sharon I."/>
            <person name="Castelle C.J."/>
            <person name="Singh A."/>
            <person name="Wilkins M.J."/>
            <person name="Williams K.H."/>
            <person name="Banfield J.F."/>
        </authorList>
    </citation>
    <scope>NUCLEOTIDE SEQUENCE [LARGE SCALE GENOMIC DNA]</scope>
</reference>
<proteinExistence type="predicted"/>